<keyword evidence="2" id="KW-1185">Reference proteome</keyword>
<evidence type="ECO:0000313" key="1">
    <source>
        <dbReference type="EMBL" id="NIY46202.1"/>
    </source>
</evidence>
<accession>A0ABX0VGP6</accession>
<dbReference type="Proteomes" id="UP000697927">
    <property type="component" value="Unassembled WGS sequence"/>
</dbReference>
<sequence>MTVINFIFPKHENLPEIKHYIDYFSKIGINCYCNSKSIAFIRNEALVYIEWHIMGTHFLHQPKFLNKIDGKCFLIHEYASLSTGKNKLIKLIKDLIKHKCSHKPDHQLFLNGYIQKRMAIRGVYGELRDMGVSNIFIKSRNKVNNALLETYDFAYVGSMAAERKIENFLDCDLFNEKKILMLGNPPSYLKKRYEKKSNINFIGRVEQDDIPYHLAQVRVCINYIPDEYPYNQQTSTKLIEYLTLGKDVISNKYEWVFKFLNDNKIAYEDIDNEFIFIKNNDKYVSLEWSVIISNLKITNLIKNNESF</sequence>
<organism evidence="1 2">
    <name type="scientific">Cedecea colo</name>
    <dbReference type="NCBI Taxonomy" id="2552946"/>
    <lineage>
        <taxon>Bacteria</taxon>
        <taxon>Pseudomonadati</taxon>
        <taxon>Pseudomonadota</taxon>
        <taxon>Gammaproteobacteria</taxon>
        <taxon>Enterobacterales</taxon>
        <taxon>Enterobacteriaceae</taxon>
        <taxon>Cedecea</taxon>
    </lineage>
</organism>
<gene>
    <name evidence="1" type="ORF">E2L00_01330</name>
</gene>
<dbReference type="Gene3D" id="3.40.50.2000">
    <property type="entry name" value="Glycogen Phosphorylase B"/>
    <property type="match status" value="1"/>
</dbReference>
<dbReference type="EMBL" id="SOYS01000001">
    <property type="protein sequence ID" value="NIY46202.1"/>
    <property type="molecule type" value="Genomic_DNA"/>
</dbReference>
<comment type="caution">
    <text evidence="1">The sequence shown here is derived from an EMBL/GenBank/DDBJ whole genome shotgun (WGS) entry which is preliminary data.</text>
</comment>
<evidence type="ECO:0008006" key="3">
    <source>
        <dbReference type="Google" id="ProtNLM"/>
    </source>
</evidence>
<name>A0ABX0VGP6_9ENTR</name>
<reference evidence="1 2" key="1">
    <citation type="journal article" date="2020" name="Microorganisms">
        <title>Polyphasic Characterisation of Cedecea colo sp. nov., a New Enteric Bacterium Isolated from the Koala Hindgut.</title>
        <authorList>
            <person name="Boath J.M."/>
            <person name="Dakhal S."/>
            <person name="Van T.T.H."/>
            <person name="Moore R.J."/>
            <person name="Dekiwadia C."/>
            <person name="Macreadie I.G."/>
        </authorList>
    </citation>
    <scope>NUCLEOTIDE SEQUENCE [LARGE SCALE GENOMIC DNA]</scope>
    <source>
        <strain evidence="1 2">ZA</strain>
    </source>
</reference>
<proteinExistence type="predicted"/>
<evidence type="ECO:0000313" key="2">
    <source>
        <dbReference type="Proteomes" id="UP000697927"/>
    </source>
</evidence>
<dbReference type="RefSeq" id="WP_167605950.1">
    <property type="nucleotide sequence ID" value="NZ_SOYS01000001.1"/>
</dbReference>
<protein>
    <recommendedName>
        <fullName evidence="3">Glycosyltransferase</fullName>
    </recommendedName>
</protein>